<dbReference type="SUPFAM" id="SSF46785">
    <property type="entry name" value="Winged helix' DNA-binding domain"/>
    <property type="match status" value="1"/>
</dbReference>
<dbReference type="Gene3D" id="3.30.420.40">
    <property type="match status" value="2"/>
</dbReference>
<dbReference type="Pfam" id="PF04218">
    <property type="entry name" value="CENP-B_N"/>
    <property type="match status" value="1"/>
</dbReference>
<organism evidence="3 4">
    <name type="scientific">Nakamurella panacisegetis</name>
    <dbReference type="NCBI Taxonomy" id="1090615"/>
    <lineage>
        <taxon>Bacteria</taxon>
        <taxon>Bacillati</taxon>
        <taxon>Actinomycetota</taxon>
        <taxon>Actinomycetes</taxon>
        <taxon>Nakamurellales</taxon>
        <taxon>Nakamurellaceae</taxon>
        <taxon>Nakamurella</taxon>
    </lineage>
</organism>
<keyword evidence="3" id="KW-0418">Kinase</keyword>
<gene>
    <name evidence="3" type="ORF">SAMN04515671_3231</name>
</gene>
<evidence type="ECO:0000313" key="4">
    <source>
        <dbReference type="Proteomes" id="UP000198741"/>
    </source>
</evidence>
<dbReference type="STRING" id="1090615.SAMN04515671_3231"/>
<dbReference type="InterPro" id="IPR000600">
    <property type="entry name" value="ROK"/>
</dbReference>
<evidence type="ECO:0000313" key="3">
    <source>
        <dbReference type="EMBL" id="SDP20185.1"/>
    </source>
</evidence>
<dbReference type="Gene3D" id="1.10.10.10">
    <property type="entry name" value="Winged helix-like DNA-binding domain superfamily/Winged helix DNA-binding domain"/>
    <property type="match status" value="1"/>
</dbReference>
<proteinExistence type="inferred from homology"/>
<protein>
    <submittedName>
        <fullName evidence="3">Sugar kinase of the NBD/HSP70 family, may contain an N-terminal HTH domain</fullName>
    </submittedName>
</protein>
<dbReference type="CDD" id="cd00090">
    <property type="entry name" value="HTH_ARSR"/>
    <property type="match status" value="1"/>
</dbReference>
<comment type="similarity">
    <text evidence="1">Belongs to the ROK (NagC/XylR) family.</text>
</comment>
<dbReference type="GO" id="GO:0016301">
    <property type="term" value="F:kinase activity"/>
    <property type="evidence" value="ECO:0007669"/>
    <property type="project" value="UniProtKB-KW"/>
</dbReference>
<dbReference type="InterPro" id="IPR036390">
    <property type="entry name" value="WH_DNA-bd_sf"/>
</dbReference>
<dbReference type="PANTHER" id="PTHR18964:SF149">
    <property type="entry name" value="BIFUNCTIONAL UDP-N-ACETYLGLUCOSAMINE 2-EPIMERASE_N-ACETYLMANNOSAMINE KINASE"/>
    <property type="match status" value="1"/>
</dbReference>
<dbReference type="GO" id="GO:0003677">
    <property type="term" value="F:DNA binding"/>
    <property type="evidence" value="ECO:0007669"/>
    <property type="project" value="InterPro"/>
</dbReference>
<keyword evidence="3" id="KW-0808">Transferase</keyword>
<dbReference type="SUPFAM" id="SSF53067">
    <property type="entry name" value="Actin-like ATPase domain"/>
    <property type="match status" value="1"/>
</dbReference>
<dbReference type="InterPro" id="IPR036388">
    <property type="entry name" value="WH-like_DNA-bd_sf"/>
</dbReference>
<dbReference type="EMBL" id="LT629710">
    <property type="protein sequence ID" value="SDP20185.1"/>
    <property type="molecule type" value="Genomic_DNA"/>
</dbReference>
<reference evidence="3 4" key="1">
    <citation type="submission" date="2016-10" db="EMBL/GenBank/DDBJ databases">
        <authorList>
            <person name="de Groot N.N."/>
        </authorList>
    </citation>
    <scope>NUCLEOTIDE SEQUENCE [LARGE SCALE GENOMIC DNA]</scope>
    <source>
        <strain evidence="4">P4-7,KCTC 19426,CECT 7604</strain>
    </source>
</reference>
<dbReference type="Proteomes" id="UP000198741">
    <property type="component" value="Chromosome I"/>
</dbReference>
<dbReference type="PANTHER" id="PTHR18964">
    <property type="entry name" value="ROK (REPRESSOR, ORF, KINASE) FAMILY"/>
    <property type="match status" value="1"/>
</dbReference>
<dbReference type="Pfam" id="PF00480">
    <property type="entry name" value="ROK"/>
    <property type="match status" value="1"/>
</dbReference>
<accession>A0A1H0QSU7</accession>
<dbReference type="InterPro" id="IPR011991">
    <property type="entry name" value="ArsR-like_HTH"/>
</dbReference>
<sequence>MRTRDSPALVGVTTSGRGLLSSSDVGSANRARLLQSLVDDGPASRAELARRIKVPRATISSIVSGLLDSGVLIEEEPQPPVDGIGKPPRPLWFAPDALQCGAISVSRGAVDVAVVNARGEILSRRRVPIAPDGRTAELDRQILAAASAALADFRGRLSGIGLTVPALCDSRTSAVVACTPVPGLVGTRLPQLLAERFGVPCVLEQDVRAFAVGEKWFGQARGVRDFAALQFGVGVGAGVMLLGHLVSGRDGHTVQLGHTCVDPAGRPCSCGLRGCWETLTSSHWLRSEAVLRGIPGGRDTTPKRLAGRAAAGDQLAASLLADFSDNIAIGIANLVQLLSLQLFIIHGDVVHAGESFRAHLQASVLQRCMPALAHGVRVEFSELDQDSGLLGAAATVLTRELGVTL</sequence>
<dbReference type="InterPro" id="IPR043129">
    <property type="entry name" value="ATPase_NBD"/>
</dbReference>
<dbReference type="AlphaFoldDB" id="A0A1H0QSU7"/>
<name>A0A1H0QSU7_9ACTN</name>
<evidence type="ECO:0000259" key="2">
    <source>
        <dbReference type="Pfam" id="PF04218"/>
    </source>
</evidence>
<dbReference type="InterPro" id="IPR007889">
    <property type="entry name" value="HTH_Psq"/>
</dbReference>
<keyword evidence="4" id="KW-1185">Reference proteome</keyword>
<evidence type="ECO:0000256" key="1">
    <source>
        <dbReference type="ARBA" id="ARBA00006479"/>
    </source>
</evidence>
<feature type="domain" description="HTH psq-type" evidence="2">
    <location>
        <begin position="37"/>
        <end position="63"/>
    </location>
</feature>